<dbReference type="EMBL" id="JXRR01000001">
    <property type="protein sequence ID" value="KIL52922.1"/>
    <property type="molecule type" value="Genomic_DNA"/>
</dbReference>
<dbReference type="PATRIC" id="fig|220754.4.peg.255"/>
<dbReference type="AlphaFoldDB" id="A0A0C2VVJ1"/>
<organism evidence="2 3">
    <name type="scientific">Jeotgalibacillus campisalis</name>
    <dbReference type="NCBI Taxonomy" id="220754"/>
    <lineage>
        <taxon>Bacteria</taxon>
        <taxon>Bacillati</taxon>
        <taxon>Bacillota</taxon>
        <taxon>Bacilli</taxon>
        <taxon>Bacillales</taxon>
        <taxon>Caryophanaceae</taxon>
        <taxon>Jeotgalibacillus</taxon>
    </lineage>
</organism>
<feature type="domain" description="Bacterial Pleckstrin homology" evidence="1">
    <location>
        <begin position="2"/>
        <end position="122"/>
    </location>
</feature>
<name>A0A0C2VVJ1_9BACL</name>
<comment type="caution">
    <text evidence="2">The sequence shown here is derived from an EMBL/GenBank/DDBJ whole genome shotgun (WGS) entry which is preliminary data.</text>
</comment>
<dbReference type="InterPro" id="IPR037063">
    <property type="entry name" value="PHb_sf"/>
</dbReference>
<dbReference type="PANTHER" id="PTHR35796:SF3">
    <property type="entry name" value="BHLH DOMAIN-CONTAINING PROTEIN"/>
    <property type="match status" value="1"/>
</dbReference>
<dbReference type="CDD" id="cd13225">
    <property type="entry name" value="PH-like_bacteria"/>
    <property type="match status" value="1"/>
</dbReference>
<dbReference type="Gene3D" id="2.30.29.50">
    <property type="entry name" value="Bacterial Pleckstrin homology domain"/>
    <property type="match status" value="1"/>
</dbReference>
<keyword evidence="3" id="KW-1185">Reference proteome</keyword>
<gene>
    <name evidence="2" type="ORF">KR50_02510</name>
</gene>
<protein>
    <recommendedName>
        <fullName evidence="1">Bacterial Pleckstrin homology domain-containing protein</fullName>
    </recommendedName>
</protein>
<evidence type="ECO:0000313" key="3">
    <source>
        <dbReference type="Proteomes" id="UP000031972"/>
    </source>
</evidence>
<reference evidence="2 3" key="1">
    <citation type="submission" date="2015-01" db="EMBL/GenBank/DDBJ databases">
        <title>Jeotgalibacillus campisalis genome sequencing.</title>
        <authorList>
            <person name="Goh K.M."/>
            <person name="Chan K.-G."/>
            <person name="Yaakop A.S."/>
            <person name="Ee R."/>
            <person name="Gan H.M."/>
            <person name="Chan C.S."/>
        </authorList>
    </citation>
    <scope>NUCLEOTIDE SEQUENCE [LARGE SCALE GENOMIC DNA]</scope>
    <source>
        <strain evidence="2 3">SF-57</strain>
    </source>
</reference>
<proteinExistence type="predicted"/>
<dbReference type="OrthoDB" id="9803613at2"/>
<dbReference type="RefSeq" id="WP_041053791.1">
    <property type="nucleotide sequence ID" value="NZ_JXRR01000001.1"/>
</dbReference>
<dbReference type="InterPro" id="IPR012544">
    <property type="entry name" value="PHb"/>
</dbReference>
<accession>A0A0C2VVJ1</accession>
<dbReference type="PANTHER" id="PTHR35796">
    <property type="entry name" value="HYPOTHETICAL CYTOSOLIC PROTEIN"/>
    <property type="match status" value="1"/>
</dbReference>
<dbReference type="SUPFAM" id="SSF50729">
    <property type="entry name" value="PH domain-like"/>
    <property type="match status" value="1"/>
</dbReference>
<evidence type="ECO:0000313" key="2">
    <source>
        <dbReference type="EMBL" id="KIL52922.1"/>
    </source>
</evidence>
<sequence>MGFFDGLMGNASEIKNEDAQKEFGNLLIQGERIEKSYKLIRDLFLFTNKRLILIDKQGMSGKKVEYHSIPYTSITHFAIETAGTFDLDAELKIWISGMDLPLTKTFNKSLNIYDVHAVLAGYILASK</sequence>
<dbReference type="Pfam" id="PF08000">
    <property type="entry name" value="bPH_1"/>
    <property type="match status" value="1"/>
</dbReference>
<dbReference type="Proteomes" id="UP000031972">
    <property type="component" value="Unassembled WGS sequence"/>
</dbReference>
<evidence type="ECO:0000259" key="1">
    <source>
        <dbReference type="Pfam" id="PF08000"/>
    </source>
</evidence>